<protein>
    <submittedName>
        <fullName evidence="2">Uncharacterized protein</fullName>
    </submittedName>
</protein>
<name>A0A8H4M2W9_9EURO</name>
<reference evidence="2" key="1">
    <citation type="journal article" date="2020" name="bioRxiv">
        <title>Genomic and phenotypic heterogeneity of clinical isolates of the human pathogens Aspergillus fumigatus, Aspergillus lentulus and Aspergillus fumigatiaffinis.</title>
        <authorList>
            <person name="dos Santos R.A.C."/>
            <person name="Steenwyk J.L."/>
            <person name="Rivero-Menendez O."/>
            <person name="Mead M.E."/>
            <person name="Silva L.P."/>
            <person name="Bastos R.W."/>
            <person name="Alastruey-Izquierdo A."/>
            <person name="Goldman G.H."/>
            <person name="Rokas A."/>
        </authorList>
    </citation>
    <scope>NUCLEOTIDE SEQUENCE</scope>
    <source>
        <strain evidence="2">CNM-CM6805</strain>
    </source>
</reference>
<feature type="region of interest" description="Disordered" evidence="1">
    <location>
        <begin position="195"/>
        <end position="233"/>
    </location>
</feature>
<dbReference type="OrthoDB" id="4502478at2759"/>
<dbReference type="AlphaFoldDB" id="A0A8H4M2W9"/>
<evidence type="ECO:0000256" key="1">
    <source>
        <dbReference type="SAM" id="MobiDB-lite"/>
    </source>
</evidence>
<sequence length="233" mass="26399">MSSTTPTSQVHRENGRIPTALPTADTSIAGPSTINNGLADICMHQIKPISVSSLPITARPSSRPIVLIFGMPAVGPRVSKEEFMQALGLNSHDPQHEQYYRAMRDEAIVVYNRMNQDTSDLLDSVRNDPNTRPPFFWHHIRPERQRWGIMEISRNAGPLTRPLFERGNTTGEYGPNWVAGWLLYSVFRSRDVRNNRNRRKGDDHGQDSKRDKQTAQSDSGLTKKTYYDPVRNG</sequence>
<proteinExistence type="predicted"/>
<reference evidence="2" key="2">
    <citation type="submission" date="2020-04" db="EMBL/GenBank/DDBJ databases">
        <authorList>
            <person name="Santos R.A.C."/>
            <person name="Steenwyk J.L."/>
            <person name="Rivero-Menendez O."/>
            <person name="Mead M.E."/>
            <person name="Silva L.P."/>
            <person name="Bastos R.W."/>
            <person name="Alastruey-Izquierdo A."/>
            <person name="Goldman G.H."/>
            <person name="Rokas A."/>
        </authorList>
    </citation>
    <scope>NUCLEOTIDE SEQUENCE</scope>
    <source>
        <strain evidence="2">CNM-CM6805</strain>
    </source>
</reference>
<comment type="caution">
    <text evidence="2">The sequence shown here is derived from an EMBL/GenBank/DDBJ whole genome shotgun (WGS) entry which is preliminary data.</text>
</comment>
<organism evidence="2 3">
    <name type="scientific">Aspergillus fumigatiaffinis</name>
    <dbReference type="NCBI Taxonomy" id="340414"/>
    <lineage>
        <taxon>Eukaryota</taxon>
        <taxon>Fungi</taxon>
        <taxon>Dikarya</taxon>
        <taxon>Ascomycota</taxon>
        <taxon>Pezizomycotina</taxon>
        <taxon>Eurotiomycetes</taxon>
        <taxon>Eurotiomycetidae</taxon>
        <taxon>Eurotiales</taxon>
        <taxon>Aspergillaceae</taxon>
        <taxon>Aspergillus</taxon>
        <taxon>Aspergillus subgen. Fumigati</taxon>
    </lineage>
</organism>
<feature type="region of interest" description="Disordered" evidence="1">
    <location>
        <begin position="1"/>
        <end position="29"/>
    </location>
</feature>
<keyword evidence="3" id="KW-1185">Reference proteome</keyword>
<feature type="compositionally biased region" description="Basic and acidic residues" evidence="1">
    <location>
        <begin position="195"/>
        <end position="213"/>
    </location>
</feature>
<dbReference type="Proteomes" id="UP000653565">
    <property type="component" value="Unassembled WGS sequence"/>
</dbReference>
<dbReference type="EMBL" id="JAAAPX010000251">
    <property type="protein sequence ID" value="KAF4226323.1"/>
    <property type="molecule type" value="Genomic_DNA"/>
</dbReference>
<accession>A0A8H4M2W9</accession>
<evidence type="ECO:0000313" key="3">
    <source>
        <dbReference type="Proteomes" id="UP000653565"/>
    </source>
</evidence>
<evidence type="ECO:0000313" key="2">
    <source>
        <dbReference type="EMBL" id="KAF4226323.1"/>
    </source>
</evidence>
<gene>
    <name evidence="2" type="ORF">CNMCM6805_004723</name>
</gene>